<sequence>MPSVKSLTMAYDALNESGTFSEGDTVTGTVTLALEKQITAQALFVKVKGDADVRWTKKSGDHTHTYSAHRRYFKMKEFLIPENPKDTVVPQGIHVYKFSFAIPPGSMPASFRGTHGKIVYKMEAVLSRSWRMNRTVEKEINFVSKSFPNLYSLMTQQVGSTNKEMGLFSKGHAHMDVTVDKRAYAPGETIKIIAKINNSSSSEMTPKFSLLQDVVYHANGSTKREDRVIAKVVHNCMKPQTQKEVQCEVKIPYNQIQTIQNCDIIAVEYYFKAYLDISFSFDPEVILPVIILPPNLAPGPQIGLAAGPYPAGGFGGPSNSDFLPPAGVIGGLNNPDFPPPAMSTSPYPAGGFGGLNNSDFPPPVVPMGPYPTSPHSGSYGYSGAQSYSEPPPAYPDDPPPYPGLPSVYPAQPLHLSGGYSNPVTQLGSPYGSPLSSSSVLHPPPCAPAFQPPRPTTEIQPPSSSPPSNIPPTAPAYNVLPSAPMMNTDFLSQSNEVPPEYTPSFLSSDSKTSDTK</sequence>
<dbReference type="EMBL" id="JAUPFM010000011">
    <property type="protein sequence ID" value="KAK2837408.1"/>
    <property type="molecule type" value="Genomic_DNA"/>
</dbReference>
<protein>
    <recommendedName>
        <fullName evidence="3">Arrestin C-terminal-like domain-containing protein</fullName>
    </recommendedName>
</protein>
<dbReference type="GO" id="GO:0005886">
    <property type="term" value="C:plasma membrane"/>
    <property type="evidence" value="ECO:0007669"/>
    <property type="project" value="TreeGrafter"/>
</dbReference>
<dbReference type="Gene3D" id="2.60.40.640">
    <property type="match status" value="2"/>
</dbReference>
<dbReference type="InterPro" id="IPR011021">
    <property type="entry name" value="Arrestin-like_N"/>
</dbReference>
<feature type="domain" description="Arrestin C-terminal-like" evidence="3">
    <location>
        <begin position="169"/>
        <end position="296"/>
    </location>
</feature>
<feature type="compositionally biased region" description="Pro residues" evidence="2">
    <location>
        <begin position="462"/>
        <end position="473"/>
    </location>
</feature>
<dbReference type="InterPro" id="IPR050357">
    <property type="entry name" value="Arrestin_domain-protein"/>
</dbReference>
<proteinExistence type="inferred from homology"/>
<dbReference type="SMART" id="SM01017">
    <property type="entry name" value="Arrestin_C"/>
    <property type="match status" value="1"/>
</dbReference>
<dbReference type="Pfam" id="PF00339">
    <property type="entry name" value="Arrestin_N"/>
    <property type="match status" value="1"/>
</dbReference>
<feature type="compositionally biased region" description="Pro residues" evidence="2">
    <location>
        <begin position="389"/>
        <end position="403"/>
    </location>
</feature>
<evidence type="ECO:0000313" key="5">
    <source>
        <dbReference type="Proteomes" id="UP001187415"/>
    </source>
</evidence>
<evidence type="ECO:0000313" key="4">
    <source>
        <dbReference type="EMBL" id="KAK2837408.1"/>
    </source>
</evidence>
<feature type="region of interest" description="Disordered" evidence="2">
    <location>
        <begin position="363"/>
        <end position="515"/>
    </location>
</feature>
<comment type="similarity">
    <text evidence="1">Belongs to the arrestin family.</text>
</comment>
<organism evidence="4 5">
    <name type="scientific">Channa striata</name>
    <name type="common">Snakehead murrel</name>
    <name type="synonym">Ophicephalus striatus</name>
    <dbReference type="NCBI Taxonomy" id="64152"/>
    <lineage>
        <taxon>Eukaryota</taxon>
        <taxon>Metazoa</taxon>
        <taxon>Chordata</taxon>
        <taxon>Craniata</taxon>
        <taxon>Vertebrata</taxon>
        <taxon>Euteleostomi</taxon>
        <taxon>Actinopterygii</taxon>
        <taxon>Neopterygii</taxon>
        <taxon>Teleostei</taxon>
        <taxon>Neoteleostei</taxon>
        <taxon>Acanthomorphata</taxon>
        <taxon>Anabantaria</taxon>
        <taxon>Anabantiformes</taxon>
        <taxon>Channoidei</taxon>
        <taxon>Channidae</taxon>
        <taxon>Channa</taxon>
    </lineage>
</organism>
<dbReference type="GO" id="GO:0015031">
    <property type="term" value="P:protein transport"/>
    <property type="evidence" value="ECO:0007669"/>
    <property type="project" value="TreeGrafter"/>
</dbReference>
<dbReference type="Proteomes" id="UP001187415">
    <property type="component" value="Unassembled WGS sequence"/>
</dbReference>
<comment type="caution">
    <text evidence="4">The sequence shown here is derived from an EMBL/GenBank/DDBJ whole genome shotgun (WGS) entry which is preliminary data.</text>
</comment>
<name>A0AA88MIR6_CHASR</name>
<feature type="compositionally biased region" description="Low complexity" evidence="2">
    <location>
        <begin position="373"/>
        <end position="388"/>
    </location>
</feature>
<evidence type="ECO:0000256" key="2">
    <source>
        <dbReference type="SAM" id="MobiDB-lite"/>
    </source>
</evidence>
<evidence type="ECO:0000259" key="3">
    <source>
        <dbReference type="SMART" id="SM01017"/>
    </source>
</evidence>
<keyword evidence="5" id="KW-1185">Reference proteome</keyword>
<dbReference type="SUPFAM" id="SSF81296">
    <property type="entry name" value="E set domains"/>
    <property type="match status" value="2"/>
</dbReference>
<feature type="compositionally biased region" description="Pro residues" evidence="2">
    <location>
        <begin position="363"/>
        <end position="372"/>
    </location>
</feature>
<evidence type="ECO:0000256" key="1">
    <source>
        <dbReference type="ARBA" id="ARBA00005298"/>
    </source>
</evidence>
<feature type="compositionally biased region" description="Pro residues" evidence="2">
    <location>
        <begin position="441"/>
        <end position="454"/>
    </location>
</feature>
<reference evidence="4" key="1">
    <citation type="submission" date="2023-07" db="EMBL/GenBank/DDBJ databases">
        <title>Chromosome-level Genome Assembly of Striped Snakehead (Channa striata).</title>
        <authorList>
            <person name="Liu H."/>
        </authorList>
    </citation>
    <scope>NUCLEOTIDE SEQUENCE</scope>
    <source>
        <strain evidence="4">Gz</strain>
        <tissue evidence="4">Muscle</tissue>
    </source>
</reference>
<dbReference type="AlphaFoldDB" id="A0AA88MIR6"/>
<dbReference type="PANTHER" id="PTHR11188">
    <property type="entry name" value="ARRESTIN DOMAIN CONTAINING PROTEIN"/>
    <property type="match status" value="1"/>
</dbReference>
<dbReference type="InterPro" id="IPR011022">
    <property type="entry name" value="Arrestin_C-like"/>
</dbReference>
<dbReference type="Pfam" id="PF02752">
    <property type="entry name" value="Arrestin_C"/>
    <property type="match status" value="1"/>
</dbReference>
<dbReference type="GO" id="GO:0005737">
    <property type="term" value="C:cytoplasm"/>
    <property type="evidence" value="ECO:0007669"/>
    <property type="project" value="TreeGrafter"/>
</dbReference>
<feature type="compositionally biased region" description="Low complexity" evidence="2">
    <location>
        <begin position="426"/>
        <end position="440"/>
    </location>
</feature>
<dbReference type="PANTHER" id="PTHR11188:SF135">
    <property type="entry name" value="ARRESTIN DOMAIN CONTAINING 3-LIKE-RELATED"/>
    <property type="match status" value="1"/>
</dbReference>
<dbReference type="InterPro" id="IPR014756">
    <property type="entry name" value="Ig_E-set"/>
</dbReference>
<gene>
    <name evidence="4" type="ORF">Q5P01_014620</name>
</gene>
<dbReference type="InterPro" id="IPR014752">
    <property type="entry name" value="Arrestin-like_C"/>
</dbReference>
<dbReference type="GO" id="GO:0007399">
    <property type="term" value="P:nervous system development"/>
    <property type="evidence" value="ECO:0007669"/>
    <property type="project" value="UniProtKB-ARBA"/>
</dbReference>
<accession>A0AA88MIR6</accession>